<dbReference type="RefSeq" id="WP_201631420.1">
    <property type="nucleotide sequence ID" value="NZ_JAEQNB010000001.1"/>
</dbReference>
<reference evidence="1 2" key="1">
    <citation type="submission" date="2021-01" db="EMBL/GenBank/DDBJ databases">
        <title>Tumebacillus sp. strain ITR2 16S ribosomal RNA gene Genome sequencing and assembly.</title>
        <authorList>
            <person name="Kang M."/>
        </authorList>
    </citation>
    <scope>NUCLEOTIDE SEQUENCE [LARGE SCALE GENOMIC DNA]</scope>
    <source>
        <strain evidence="1 2">ITR2</strain>
    </source>
</reference>
<evidence type="ECO:0008006" key="3">
    <source>
        <dbReference type="Google" id="ProtNLM"/>
    </source>
</evidence>
<evidence type="ECO:0000313" key="2">
    <source>
        <dbReference type="Proteomes" id="UP000602284"/>
    </source>
</evidence>
<proteinExistence type="predicted"/>
<comment type="caution">
    <text evidence="1">The sequence shown here is derived from an EMBL/GenBank/DDBJ whole genome shotgun (WGS) entry which is preliminary data.</text>
</comment>
<accession>A0ABS1J6G2</accession>
<sequence length="263" mass="30012">MYYHVKVQTRDGQTLYEIDHTGLTFIKNNIIEPFLKKESIWAQESEIPYENIRRFLITKTDMLSARLVSENYKATYLYPSLKKSREYLVTEGKHAVDITDNLLETIRLTPDVQKNEDSVIEMPVSTQPTLFLAYSYSKEDEELVSGMKTFLQRKYEVLDGKASKLGSVSGTVLDKIRRSDLAVFVMTQRERKESGTYTTSGWLIEEKGAAIALGKKVAILVESDVDRNDIGGLHGDSQWLSFTRNNFMKVVMDLEVILTNSVS</sequence>
<dbReference type="EMBL" id="JAEQNB010000001">
    <property type="protein sequence ID" value="MBL0385868.1"/>
    <property type="molecule type" value="Genomic_DNA"/>
</dbReference>
<keyword evidence="2" id="KW-1185">Reference proteome</keyword>
<protein>
    <recommendedName>
        <fullName evidence="3">TIR domain-containing protein</fullName>
    </recommendedName>
</protein>
<name>A0ABS1J6G2_9BACL</name>
<dbReference type="Proteomes" id="UP000602284">
    <property type="component" value="Unassembled WGS sequence"/>
</dbReference>
<gene>
    <name evidence="1" type="ORF">JJB07_04320</name>
</gene>
<evidence type="ECO:0000313" key="1">
    <source>
        <dbReference type="EMBL" id="MBL0385868.1"/>
    </source>
</evidence>
<organism evidence="1 2">
    <name type="scientific">Tumebacillus amylolyticus</name>
    <dbReference type="NCBI Taxonomy" id="2801339"/>
    <lineage>
        <taxon>Bacteria</taxon>
        <taxon>Bacillati</taxon>
        <taxon>Bacillota</taxon>
        <taxon>Bacilli</taxon>
        <taxon>Bacillales</taxon>
        <taxon>Alicyclobacillaceae</taxon>
        <taxon>Tumebacillus</taxon>
    </lineage>
</organism>